<proteinExistence type="predicted"/>
<name>A0A0A8YE65_ARUDO</name>
<reference evidence="1" key="1">
    <citation type="submission" date="2014-09" db="EMBL/GenBank/DDBJ databases">
        <authorList>
            <person name="Magalhaes I.L.F."/>
            <person name="Oliveira U."/>
            <person name="Santos F.R."/>
            <person name="Vidigal T.H.D.A."/>
            <person name="Brescovit A.D."/>
            <person name="Santos A.J."/>
        </authorList>
    </citation>
    <scope>NUCLEOTIDE SEQUENCE</scope>
    <source>
        <tissue evidence="1">Shoot tissue taken approximately 20 cm above the soil surface</tissue>
    </source>
</reference>
<accession>A0A0A8YE65</accession>
<dbReference type="AlphaFoldDB" id="A0A0A8YE65"/>
<protein>
    <submittedName>
        <fullName evidence="1">Uncharacterized protein</fullName>
    </submittedName>
</protein>
<dbReference type="EMBL" id="GBRH01273486">
    <property type="protein sequence ID" value="JAD24409.1"/>
    <property type="molecule type" value="Transcribed_RNA"/>
</dbReference>
<reference evidence="1" key="2">
    <citation type="journal article" date="2015" name="Data Brief">
        <title>Shoot transcriptome of the giant reed, Arundo donax.</title>
        <authorList>
            <person name="Barrero R.A."/>
            <person name="Guerrero F.D."/>
            <person name="Moolhuijzen P."/>
            <person name="Goolsby J.A."/>
            <person name="Tidwell J."/>
            <person name="Bellgard S.E."/>
            <person name="Bellgard M.I."/>
        </authorList>
    </citation>
    <scope>NUCLEOTIDE SEQUENCE</scope>
    <source>
        <tissue evidence="1">Shoot tissue taken approximately 20 cm above the soil surface</tissue>
    </source>
</reference>
<organism evidence="1">
    <name type="scientific">Arundo donax</name>
    <name type="common">Giant reed</name>
    <name type="synonym">Donax arundinaceus</name>
    <dbReference type="NCBI Taxonomy" id="35708"/>
    <lineage>
        <taxon>Eukaryota</taxon>
        <taxon>Viridiplantae</taxon>
        <taxon>Streptophyta</taxon>
        <taxon>Embryophyta</taxon>
        <taxon>Tracheophyta</taxon>
        <taxon>Spermatophyta</taxon>
        <taxon>Magnoliopsida</taxon>
        <taxon>Liliopsida</taxon>
        <taxon>Poales</taxon>
        <taxon>Poaceae</taxon>
        <taxon>PACMAD clade</taxon>
        <taxon>Arundinoideae</taxon>
        <taxon>Arundineae</taxon>
        <taxon>Arundo</taxon>
    </lineage>
</organism>
<evidence type="ECO:0000313" key="1">
    <source>
        <dbReference type="EMBL" id="JAD24409.1"/>
    </source>
</evidence>
<sequence>MAVLILISKFKSVLEPLENCDSTCYQFR</sequence>